<comment type="catalytic activity">
    <reaction evidence="1">
        <text>ATP + protein L-histidine = ADP + protein N-phospho-L-histidine.</text>
        <dbReference type="EC" id="2.7.13.3"/>
    </reaction>
</comment>
<dbReference type="GO" id="GO:0052621">
    <property type="term" value="F:diguanylate cyclase activity"/>
    <property type="evidence" value="ECO:0007669"/>
    <property type="project" value="UniProtKB-EC"/>
</dbReference>
<evidence type="ECO:0000313" key="15">
    <source>
        <dbReference type="Proteomes" id="UP000671852"/>
    </source>
</evidence>
<dbReference type="Pfam" id="PF00990">
    <property type="entry name" value="GGDEF"/>
    <property type="match status" value="1"/>
</dbReference>
<dbReference type="InterPro" id="IPR013655">
    <property type="entry name" value="PAS_fold_3"/>
</dbReference>
<evidence type="ECO:0000256" key="9">
    <source>
        <dbReference type="PROSITE-ProRule" id="PRU00169"/>
    </source>
</evidence>
<keyword evidence="3" id="KW-0808">Transferase</keyword>
<reference evidence="14" key="1">
    <citation type="submission" date="2019-11" db="EMBL/GenBank/DDBJ databases">
        <authorList>
            <person name="Kojima H."/>
        </authorList>
    </citation>
    <scope>NUCLEOTIDE SEQUENCE</scope>
    <source>
        <strain evidence="14">H1576</strain>
    </source>
</reference>
<dbReference type="GO" id="GO:0004673">
    <property type="term" value="F:protein histidine kinase activity"/>
    <property type="evidence" value="ECO:0007669"/>
    <property type="project" value="UniProtKB-EC"/>
</dbReference>
<dbReference type="InterPro" id="IPR043128">
    <property type="entry name" value="Rev_trsase/Diguanyl_cyclase"/>
</dbReference>
<feature type="domain" description="GGDEF" evidence="13">
    <location>
        <begin position="282"/>
        <end position="424"/>
    </location>
</feature>
<dbReference type="InterPro" id="IPR050469">
    <property type="entry name" value="Diguanylate_Cyclase"/>
</dbReference>
<feature type="domain" description="Response regulatory" evidence="10">
    <location>
        <begin position="6"/>
        <end position="122"/>
    </location>
</feature>
<dbReference type="SUPFAM" id="SSF52172">
    <property type="entry name" value="CheY-like"/>
    <property type="match status" value="1"/>
</dbReference>
<dbReference type="Gene3D" id="3.30.450.20">
    <property type="entry name" value="PAS domain"/>
    <property type="match status" value="1"/>
</dbReference>
<protein>
    <submittedName>
        <fullName evidence="14">Diguanylate cyclase</fullName>
    </submittedName>
</protein>
<dbReference type="Gene3D" id="3.40.50.2300">
    <property type="match status" value="1"/>
</dbReference>
<dbReference type="InterPro" id="IPR000160">
    <property type="entry name" value="GGDEF_dom"/>
</dbReference>
<dbReference type="CDD" id="cd19920">
    <property type="entry name" value="REC_PA4781-like"/>
    <property type="match status" value="1"/>
</dbReference>
<dbReference type="InterPro" id="IPR000014">
    <property type="entry name" value="PAS"/>
</dbReference>
<evidence type="ECO:0000256" key="3">
    <source>
        <dbReference type="ARBA" id="ARBA00022679"/>
    </source>
</evidence>
<evidence type="ECO:0000256" key="5">
    <source>
        <dbReference type="ARBA" id="ARBA00022777"/>
    </source>
</evidence>
<dbReference type="InterPro" id="IPR011006">
    <property type="entry name" value="CheY-like_superfamily"/>
</dbReference>
<dbReference type="FunFam" id="3.40.50.2300:FF:000121">
    <property type="entry name" value="Sensor histidine kinase RcsC"/>
    <property type="match status" value="1"/>
</dbReference>
<reference evidence="14" key="2">
    <citation type="submission" date="2021-04" db="EMBL/GenBank/DDBJ databases">
        <title>Isolation and characterization of a novel species of the genus Sulfurimonas.</title>
        <authorList>
            <person name="Fukui M."/>
        </authorList>
    </citation>
    <scope>NUCLEOTIDE SEQUENCE</scope>
    <source>
        <strain evidence="14">H1576</strain>
    </source>
</reference>
<dbReference type="SMART" id="SM00086">
    <property type="entry name" value="PAC"/>
    <property type="match status" value="1"/>
</dbReference>
<gene>
    <name evidence="14" type="ORF">GJV85_04845</name>
</gene>
<proteinExistence type="predicted"/>
<dbReference type="PANTHER" id="PTHR45138:SF9">
    <property type="entry name" value="DIGUANYLATE CYCLASE DGCM-RELATED"/>
    <property type="match status" value="1"/>
</dbReference>
<dbReference type="SUPFAM" id="SSF55073">
    <property type="entry name" value="Nucleotide cyclase"/>
    <property type="match status" value="1"/>
</dbReference>
<dbReference type="GO" id="GO:0005886">
    <property type="term" value="C:plasma membrane"/>
    <property type="evidence" value="ECO:0007669"/>
    <property type="project" value="TreeGrafter"/>
</dbReference>
<dbReference type="FunFam" id="3.30.70.270:FF:000001">
    <property type="entry name" value="Diguanylate cyclase domain protein"/>
    <property type="match status" value="1"/>
</dbReference>
<dbReference type="SMART" id="SM00448">
    <property type="entry name" value="REC"/>
    <property type="match status" value="1"/>
</dbReference>
<keyword evidence="15" id="KW-1185">Reference proteome</keyword>
<dbReference type="GO" id="GO:0000160">
    <property type="term" value="P:phosphorelay signal transduction system"/>
    <property type="evidence" value="ECO:0007669"/>
    <property type="project" value="UniProtKB-KW"/>
</dbReference>
<evidence type="ECO:0000256" key="7">
    <source>
        <dbReference type="ARBA" id="ARBA00023012"/>
    </source>
</evidence>
<dbReference type="SMART" id="SM00267">
    <property type="entry name" value="GGDEF"/>
    <property type="match status" value="1"/>
</dbReference>
<feature type="domain" description="PAS" evidence="11">
    <location>
        <begin position="127"/>
        <end position="199"/>
    </location>
</feature>
<evidence type="ECO:0000313" key="14">
    <source>
        <dbReference type="EMBL" id="QSZ41462.1"/>
    </source>
</evidence>
<dbReference type="SUPFAM" id="SSF55785">
    <property type="entry name" value="PYP-like sensor domain (PAS domain)"/>
    <property type="match status" value="1"/>
</dbReference>
<dbReference type="NCBIfam" id="TIGR00254">
    <property type="entry name" value="GGDEF"/>
    <property type="match status" value="1"/>
</dbReference>
<evidence type="ECO:0000256" key="1">
    <source>
        <dbReference type="ARBA" id="ARBA00000085"/>
    </source>
</evidence>
<evidence type="ECO:0000259" key="13">
    <source>
        <dbReference type="PROSITE" id="PS50887"/>
    </source>
</evidence>
<dbReference type="PANTHER" id="PTHR45138">
    <property type="entry name" value="REGULATORY COMPONENTS OF SENSORY TRANSDUCTION SYSTEM"/>
    <property type="match status" value="1"/>
</dbReference>
<dbReference type="RefSeq" id="WP_207562743.1">
    <property type="nucleotide sequence ID" value="NZ_CP046072.1"/>
</dbReference>
<dbReference type="PROSITE" id="PS50887">
    <property type="entry name" value="GGDEF"/>
    <property type="match status" value="1"/>
</dbReference>
<dbReference type="InterPro" id="IPR029787">
    <property type="entry name" value="Nucleotide_cyclase"/>
</dbReference>
<name>A0A975AZI4_9BACT</name>
<dbReference type="Pfam" id="PF00072">
    <property type="entry name" value="Response_reg"/>
    <property type="match status" value="1"/>
</dbReference>
<keyword evidence="5" id="KW-0418">Kinase</keyword>
<keyword evidence="4" id="KW-0547">Nucleotide-binding</keyword>
<dbReference type="PROSITE" id="PS50110">
    <property type="entry name" value="RESPONSE_REGULATORY"/>
    <property type="match status" value="1"/>
</dbReference>
<sequence>MAQNTNILVVDDTVVNLELLEIILSEEGYDVRTATSGEMALKSIQRQKPDLILLDVMMPGIDGYETCEMIKEDPELKQIPIIFLSAKSQAEDKVKAFTLGAVDYLVKPFETIEVIARIKTHLSIHFLEKELKQNLEIVDKYVIMSSTDIEGKIIKVSSAFCEMSGYSLEDLLGSNHAILRSGSSTDKLYKELWESIKSGQTWKGEIENIKKNGDTYWVDSIISPNIDDNGIITGYTSLNSDITDKKRIELLSITDQLTGLYNRRHFNDVLSDEINRAMRHGSKLSLMMLDVDFFKQYNDTYGHQDGDDVLATIGHTLNYKSFHRTSDTRFRLGGEEFGAVYVTSTKEDSLSIANEVCRSIQNLQIEHKSSSVDKVITVSIGLVSIDFADKKNYKYDSDSLYKIADDELYKAKSGGRNRVSFISF</sequence>
<keyword evidence="6" id="KW-0067">ATP-binding</keyword>
<keyword evidence="7" id="KW-0902">Two-component regulatory system</keyword>
<dbReference type="InterPro" id="IPR001789">
    <property type="entry name" value="Sig_transdc_resp-reg_receiver"/>
</dbReference>
<dbReference type="Pfam" id="PF08447">
    <property type="entry name" value="PAS_3"/>
    <property type="match status" value="1"/>
</dbReference>
<comment type="catalytic activity">
    <reaction evidence="8">
        <text>2 GTP = 3',3'-c-di-GMP + 2 diphosphate</text>
        <dbReference type="Rhea" id="RHEA:24898"/>
        <dbReference type="ChEBI" id="CHEBI:33019"/>
        <dbReference type="ChEBI" id="CHEBI:37565"/>
        <dbReference type="ChEBI" id="CHEBI:58805"/>
        <dbReference type="EC" id="2.7.7.65"/>
    </reaction>
</comment>
<accession>A0A975AZI4</accession>
<dbReference type="CDD" id="cd01949">
    <property type="entry name" value="GGDEF"/>
    <property type="match status" value="1"/>
</dbReference>
<dbReference type="PROSITE" id="PS50112">
    <property type="entry name" value="PAS"/>
    <property type="match status" value="1"/>
</dbReference>
<evidence type="ECO:0000256" key="2">
    <source>
        <dbReference type="ARBA" id="ARBA00022553"/>
    </source>
</evidence>
<dbReference type="AlphaFoldDB" id="A0A975AZI4"/>
<feature type="domain" description="PAC" evidence="12">
    <location>
        <begin position="202"/>
        <end position="254"/>
    </location>
</feature>
<evidence type="ECO:0000259" key="10">
    <source>
        <dbReference type="PROSITE" id="PS50110"/>
    </source>
</evidence>
<dbReference type="Gene3D" id="3.30.70.270">
    <property type="match status" value="1"/>
</dbReference>
<dbReference type="KEGG" id="saqt:GJV85_04845"/>
<dbReference type="Proteomes" id="UP000671852">
    <property type="component" value="Chromosome"/>
</dbReference>
<dbReference type="GO" id="GO:0005524">
    <property type="term" value="F:ATP binding"/>
    <property type="evidence" value="ECO:0007669"/>
    <property type="project" value="UniProtKB-KW"/>
</dbReference>
<dbReference type="EMBL" id="CP046072">
    <property type="protein sequence ID" value="QSZ41462.1"/>
    <property type="molecule type" value="Genomic_DNA"/>
</dbReference>
<dbReference type="PROSITE" id="PS50113">
    <property type="entry name" value="PAC"/>
    <property type="match status" value="1"/>
</dbReference>
<dbReference type="NCBIfam" id="TIGR00229">
    <property type="entry name" value="sensory_box"/>
    <property type="match status" value="1"/>
</dbReference>
<dbReference type="GO" id="GO:0043709">
    <property type="term" value="P:cell adhesion involved in single-species biofilm formation"/>
    <property type="evidence" value="ECO:0007669"/>
    <property type="project" value="TreeGrafter"/>
</dbReference>
<dbReference type="InterPro" id="IPR000700">
    <property type="entry name" value="PAS-assoc_C"/>
</dbReference>
<evidence type="ECO:0000256" key="8">
    <source>
        <dbReference type="ARBA" id="ARBA00034247"/>
    </source>
</evidence>
<keyword evidence="2 9" id="KW-0597">Phosphoprotein</keyword>
<evidence type="ECO:0000256" key="6">
    <source>
        <dbReference type="ARBA" id="ARBA00022840"/>
    </source>
</evidence>
<evidence type="ECO:0000259" key="12">
    <source>
        <dbReference type="PROSITE" id="PS50113"/>
    </source>
</evidence>
<dbReference type="InterPro" id="IPR001610">
    <property type="entry name" value="PAC"/>
</dbReference>
<dbReference type="InterPro" id="IPR035965">
    <property type="entry name" value="PAS-like_dom_sf"/>
</dbReference>
<evidence type="ECO:0000259" key="11">
    <source>
        <dbReference type="PROSITE" id="PS50112"/>
    </source>
</evidence>
<organism evidence="14 15">
    <name type="scientific">Sulfurimonas aquatica</name>
    <dbReference type="NCBI Taxonomy" id="2672570"/>
    <lineage>
        <taxon>Bacteria</taxon>
        <taxon>Pseudomonadati</taxon>
        <taxon>Campylobacterota</taxon>
        <taxon>Epsilonproteobacteria</taxon>
        <taxon>Campylobacterales</taxon>
        <taxon>Sulfurimonadaceae</taxon>
        <taxon>Sulfurimonas</taxon>
    </lineage>
</organism>
<dbReference type="GO" id="GO:1902201">
    <property type="term" value="P:negative regulation of bacterial-type flagellum-dependent cell motility"/>
    <property type="evidence" value="ECO:0007669"/>
    <property type="project" value="TreeGrafter"/>
</dbReference>
<dbReference type="CDD" id="cd00130">
    <property type="entry name" value="PAS"/>
    <property type="match status" value="1"/>
</dbReference>
<feature type="modified residue" description="4-aspartylphosphate" evidence="9">
    <location>
        <position position="55"/>
    </location>
</feature>
<evidence type="ECO:0000256" key="4">
    <source>
        <dbReference type="ARBA" id="ARBA00022741"/>
    </source>
</evidence>